<dbReference type="RefSeq" id="WP_122953352.1">
    <property type="nucleotide sequence ID" value="NZ_BJOD01000060.1"/>
</dbReference>
<dbReference type="EMBL" id="BJOD01000060">
    <property type="protein sequence ID" value="GED28132.1"/>
    <property type="molecule type" value="Genomic_DNA"/>
</dbReference>
<evidence type="ECO:0000256" key="1">
    <source>
        <dbReference type="ARBA" id="ARBA00000085"/>
    </source>
</evidence>
<keyword evidence="8 14" id="KW-0418">Kinase</keyword>
<evidence type="ECO:0000256" key="9">
    <source>
        <dbReference type="ARBA" id="ARBA00022840"/>
    </source>
</evidence>
<evidence type="ECO:0000256" key="11">
    <source>
        <dbReference type="ARBA" id="ARBA00023136"/>
    </source>
</evidence>
<gene>
    <name evidence="13" type="ORF">BAG01nite_42340</name>
    <name evidence="14" type="ORF">EB820_21820</name>
</gene>
<comment type="caution">
    <text evidence="14">The sequence shown here is derived from an EMBL/GenBank/DDBJ whole genome shotgun (WGS) entry which is preliminary data.</text>
</comment>
<dbReference type="GO" id="GO:0005524">
    <property type="term" value="F:ATP binding"/>
    <property type="evidence" value="ECO:0007669"/>
    <property type="project" value="UniProtKB-KW"/>
</dbReference>
<dbReference type="GO" id="GO:0000155">
    <property type="term" value="F:phosphorelay sensor kinase activity"/>
    <property type="evidence" value="ECO:0007669"/>
    <property type="project" value="InterPro"/>
</dbReference>
<keyword evidence="7" id="KW-0547">Nucleotide-binding</keyword>
<dbReference type="EMBL" id="RHHN01000071">
    <property type="protein sequence ID" value="RNB50275.1"/>
    <property type="molecule type" value="Genomic_DNA"/>
</dbReference>
<evidence type="ECO:0000256" key="2">
    <source>
        <dbReference type="ARBA" id="ARBA00004236"/>
    </source>
</evidence>
<dbReference type="Gene3D" id="3.30.565.10">
    <property type="entry name" value="Histidine kinase-like ATPase, C-terminal domain"/>
    <property type="match status" value="1"/>
</dbReference>
<reference evidence="14 15" key="1">
    <citation type="submission" date="2018-10" db="EMBL/GenBank/DDBJ databases">
        <title>Phylogenomics of Brevibacillus.</title>
        <authorList>
            <person name="Dunlap C."/>
        </authorList>
    </citation>
    <scope>NUCLEOTIDE SEQUENCE [LARGE SCALE GENOMIC DNA]</scope>
    <source>
        <strain evidence="14 15">NRRL NRS 1219</strain>
    </source>
</reference>
<dbReference type="InterPro" id="IPR003594">
    <property type="entry name" value="HATPase_dom"/>
</dbReference>
<evidence type="ECO:0000259" key="12">
    <source>
        <dbReference type="PROSITE" id="PS50109"/>
    </source>
</evidence>
<keyword evidence="6" id="KW-0808">Transferase</keyword>
<evidence type="ECO:0000256" key="8">
    <source>
        <dbReference type="ARBA" id="ARBA00022777"/>
    </source>
</evidence>
<dbReference type="OrthoDB" id="9803190at2"/>
<dbReference type="SMART" id="SM00388">
    <property type="entry name" value="HisKA"/>
    <property type="match status" value="1"/>
</dbReference>
<evidence type="ECO:0000256" key="5">
    <source>
        <dbReference type="ARBA" id="ARBA00022553"/>
    </source>
</evidence>
<dbReference type="InterPro" id="IPR036097">
    <property type="entry name" value="HisK_dim/P_sf"/>
</dbReference>
<dbReference type="FunFam" id="3.30.565.10:FF:000023">
    <property type="entry name" value="PAS domain-containing sensor histidine kinase"/>
    <property type="match status" value="1"/>
</dbReference>
<dbReference type="Pfam" id="PF02518">
    <property type="entry name" value="HATPase_c"/>
    <property type="match status" value="1"/>
</dbReference>
<dbReference type="Gene3D" id="1.10.287.130">
    <property type="match status" value="1"/>
</dbReference>
<keyword evidence="9" id="KW-0067">ATP-binding</keyword>
<keyword evidence="11" id="KW-0472">Membrane</keyword>
<keyword evidence="4" id="KW-1003">Cell membrane</keyword>
<dbReference type="CDD" id="cd16922">
    <property type="entry name" value="HATPase_EvgS-ArcB-TorS-like"/>
    <property type="match status" value="1"/>
</dbReference>
<evidence type="ECO:0000256" key="6">
    <source>
        <dbReference type="ARBA" id="ARBA00022679"/>
    </source>
</evidence>
<dbReference type="CDD" id="cd00082">
    <property type="entry name" value="HisKA"/>
    <property type="match status" value="1"/>
</dbReference>
<name>A0A3M8AIE7_9BACL</name>
<dbReference type="InterPro" id="IPR003661">
    <property type="entry name" value="HisK_dim/P_dom"/>
</dbReference>
<evidence type="ECO:0000256" key="10">
    <source>
        <dbReference type="ARBA" id="ARBA00023012"/>
    </source>
</evidence>
<dbReference type="Proteomes" id="UP000317180">
    <property type="component" value="Unassembled WGS sequence"/>
</dbReference>
<proteinExistence type="predicted"/>
<dbReference type="Proteomes" id="UP000276178">
    <property type="component" value="Unassembled WGS sequence"/>
</dbReference>
<evidence type="ECO:0000256" key="7">
    <source>
        <dbReference type="ARBA" id="ARBA00022741"/>
    </source>
</evidence>
<dbReference type="PANTHER" id="PTHR43047:SF72">
    <property type="entry name" value="OSMOSENSING HISTIDINE PROTEIN KINASE SLN1"/>
    <property type="match status" value="1"/>
</dbReference>
<dbReference type="InterPro" id="IPR004358">
    <property type="entry name" value="Sig_transdc_His_kin-like_C"/>
</dbReference>
<comment type="subcellular location">
    <subcellularLocation>
        <location evidence="2">Cell membrane</location>
    </subcellularLocation>
</comment>
<dbReference type="AlphaFoldDB" id="A0A3M8AIE7"/>
<dbReference type="InterPro" id="IPR036890">
    <property type="entry name" value="HATPase_C_sf"/>
</dbReference>
<dbReference type="SUPFAM" id="SSF47384">
    <property type="entry name" value="Homodimeric domain of signal transducing histidine kinase"/>
    <property type="match status" value="1"/>
</dbReference>
<dbReference type="GO" id="GO:0009927">
    <property type="term" value="F:histidine phosphotransfer kinase activity"/>
    <property type="evidence" value="ECO:0007669"/>
    <property type="project" value="TreeGrafter"/>
</dbReference>
<evidence type="ECO:0000313" key="14">
    <source>
        <dbReference type="EMBL" id="RNB50275.1"/>
    </source>
</evidence>
<comment type="catalytic activity">
    <reaction evidence="1">
        <text>ATP + protein L-histidine = ADP + protein N-phospho-L-histidine.</text>
        <dbReference type="EC" id="2.7.13.3"/>
    </reaction>
</comment>
<dbReference type="Pfam" id="PF00512">
    <property type="entry name" value="HisKA"/>
    <property type="match status" value="1"/>
</dbReference>
<dbReference type="PANTHER" id="PTHR43047">
    <property type="entry name" value="TWO-COMPONENT HISTIDINE PROTEIN KINASE"/>
    <property type="match status" value="1"/>
</dbReference>
<accession>A0A3M8AIE7</accession>
<dbReference type="GO" id="GO:0005886">
    <property type="term" value="C:plasma membrane"/>
    <property type="evidence" value="ECO:0007669"/>
    <property type="project" value="UniProtKB-SubCell"/>
</dbReference>
<dbReference type="SMART" id="SM00387">
    <property type="entry name" value="HATPase_c"/>
    <property type="match status" value="1"/>
</dbReference>
<keyword evidence="10" id="KW-0902">Two-component regulatory system</keyword>
<dbReference type="PROSITE" id="PS50109">
    <property type="entry name" value="HIS_KIN"/>
    <property type="match status" value="1"/>
</dbReference>
<reference evidence="13 16" key="2">
    <citation type="submission" date="2019-06" db="EMBL/GenBank/DDBJ databases">
        <title>Whole genome shotgun sequence of Brevibacillus agri NBRC 15538.</title>
        <authorList>
            <person name="Hosoyama A."/>
            <person name="Uohara A."/>
            <person name="Ohji S."/>
            <person name="Ichikawa N."/>
        </authorList>
    </citation>
    <scope>NUCLEOTIDE SEQUENCE [LARGE SCALE GENOMIC DNA]</scope>
    <source>
        <strain evidence="13 16">NBRC 15538</strain>
    </source>
</reference>
<protein>
    <recommendedName>
        <fullName evidence="3">histidine kinase</fullName>
        <ecNumber evidence="3">2.7.13.3</ecNumber>
    </recommendedName>
</protein>
<evidence type="ECO:0000313" key="16">
    <source>
        <dbReference type="Proteomes" id="UP000317180"/>
    </source>
</evidence>
<evidence type="ECO:0000313" key="15">
    <source>
        <dbReference type="Proteomes" id="UP000276178"/>
    </source>
</evidence>
<dbReference type="SUPFAM" id="SSF55874">
    <property type="entry name" value="ATPase domain of HSP90 chaperone/DNA topoisomerase II/histidine kinase"/>
    <property type="match status" value="1"/>
</dbReference>
<evidence type="ECO:0000256" key="3">
    <source>
        <dbReference type="ARBA" id="ARBA00012438"/>
    </source>
</evidence>
<evidence type="ECO:0000313" key="13">
    <source>
        <dbReference type="EMBL" id="GED28132.1"/>
    </source>
</evidence>
<dbReference type="GeneID" id="82808904"/>
<dbReference type="InterPro" id="IPR005467">
    <property type="entry name" value="His_kinase_dom"/>
</dbReference>
<organism evidence="14 15">
    <name type="scientific">Brevibacillus agri</name>
    <dbReference type="NCBI Taxonomy" id="51101"/>
    <lineage>
        <taxon>Bacteria</taxon>
        <taxon>Bacillati</taxon>
        <taxon>Bacillota</taxon>
        <taxon>Bacilli</taxon>
        <taxon>Bacillales</taxon>
        <taxon>Paenibacillaceae</taxon>
        <taxon>Brevibacillus</taxon>
    </lineage>
</organism>
<dbReference type="PRINTS" id="PR00344">
    <property type="entry name" value="BCTRLSENSOR"/>
</dbReference>
<sequence>MLYINQLKDEFLARTSHELRTPLNGIIGLSESILDGIGNPVSGTTRKNLLMILAVAKRLSNRINDLLDYSKVKNRKIELHAKAVDVSRLVEEVVAVCQSLVDKKVEIRNRIQEPLWVTGDEARIEQILYNLVGNASKFTSRGYVEIAARRAGQAVKISVKDTGKGVPPDRIDAIFQPYEQAASPEQEGIAGTGLGLHITKYLVELHGGTIEAESQLETGSIFSFTLPSAATEADVSNGFE</sequence>
<evidence type="ECO:0000256" key="4">
    <source>
        <dbReference type="ARBA" id="ARBA00022475"/>
    </source>
</evidence>
<dbReference type="EC" id="2.7.13.3" evidence="3"/>
<keyword evidence="5" id="KW-0597">Phosphoprotein</keyword>
<feature type="domain" description="Histidine kinase" evidence="12">
    <location>
        <begin position="14"/>
        <end position="230"/>
    </location>
</feature>
<keyword evidence="16" id="KW-1185">Reference proteome</keyword>